<evidence type="ECO:0000313" key="4">
    <source>
        <dbReference type="Proteomes" id="UP000198851"/>
    </source>
</evidence>
<keyword evidence="2" id="KW-0812">Transmembrane</keyword>
<dbReference type="GO" id="GO:0015385">
    <property type="term" value="F:sodium:proton antiporter activity"/>
    <property type="evidence" value="ECO:0007669"/>
    <property type="project" value="TreeGrafter"/>
</dbReference>
<feature type="transmembrane region" description="Helical" evidence="2">
    <location>
        <begin position="71"/>
        <end position="89"/>
    </location>
</feature>
<keyword evidence="2" id="KW-0472">Membrane</keyword>
<dbReference type="STRING" id="1280847.SAMN04488036_10556"/>
<dbReference type="InterPro" id="IPR005133">
    <property type="entry name" value="PhaG_MnhG_YufB"/>
</dbReference>
<keyword evidence="4" id="KW-1185">Reference proteome</keyword>
<sequence>MELLIEIVISFFLVIAGVFGFVGSFGMLKLRNTMQRLHAPTKATTLGVGGALIASMLYFALVKESLSFHELLITIFLFLTAPVSAHFIAKTYIQGREKEEDLPATERPYGWAVFDDSPSHPEDDGPQY</sequence>
<name>A0A1I4EXJ5_9RHOB</name>
<feature type="compositionally biased region" description="Basic and acidic residues" evidence="1">
    <location>
        <begin position="117"/>
        <end position="128"/>
    </location>
</feature>
<evidence type="ECO:0000256" key="2">
    <source>
        <dbReference type="SAM" id="Phobius"/>
    </source>
</evidence>
<accession>A0A1I4EXJ5</accession>
<gene>
    <name evidence="3" type="ORF">SAMN04488036_10556</name>
</gene>
<dbReference type="AlphaFoldDB" id="A0A1I4EXJ5"/>
<dbReference type="PANTHER" id="PTHR34703">
    <property type="entry name" value="ANTIPORTER SUBUNIT MNHG2-RELATED"/>
    <property type="match status" value="1"/>
</dbReference>
<feature type="transmembrane region" description="Helical" evidence="2">
    <location>
        <begin position="6"/>
        <end position="28"/>
    </location>
</feature>
<dbReference type="Pfam" id="PF03334">
    <property type="entry name" value="PhaG_MnhG_YufB"/>
    <property type="match status" value="1"/>
</dbReference>
<dbReference type="Proteomes" id="UP000198851">
    <property type="component" value="Unassembled WGS sequence"/>
</dbReference>
<dbReference type="OrthoDB" id="4427992at2"/>
<organism evidence="3 4">
    <name type="scientific">Shimia haliotis</name>
    <dbReference type="NCBI Taxonomy" id="1280847"/>
    <lineage>
        <taxon>Bacteria</taxon>
        <taxon>Pseudomonadati</taxon>
        <taxon>Pseudomonadota</taxon>
        <taxon>Alphaproteobacteria</taxon>
        <taxon>Rhodobacterales</taxon>
        <taxon>Roseobacteraceae</taxon>
    </lineage>
</organism>
<feature type="transmembrane region" description="Helical" evidence="2">
    <location>
        <begin position="40"/>
        <end position="59"/>
    </location>
</feature>
<evidence type="ECO:0000313" key="3">
    <source>
        <dbReference type="EMBL" id="SFL10445.1"/>
    </source>
</evidence>
<dbReference type="NCBIfam" id="TIGR01300">
    <property type="entry name" value="CPA3_mnhG_phaG"/>
    <property type="match status" value="1"/>
</dbReference>
<dbReference type="PANTHER" id="PTHR34703:SF1">
    <property type="entry name" value="ANTIPORTER SUBUNIT MNHG2-RELATED"/>
    <property type="match status" value="1"/>
</dbReference>
<reference evidence="4" key="1">
    <citation type="submission" date="2016-10" db="EMBL/GenBank/DDBJ databases">
        <authorList>
            <person name="Varghese N."/>
            <person name="Submissions S."/>
        </authorList>
    </citation>
    <scope>NUCLEOTIDE SEQUENCE [LARGE SCALE GENOMIC DNA]</scope>
    <source>
        <strain evidence="4">DSM 28453</strain>
    </source>
</reference>
<dbReference type="EMBL" id="FOSZ01000005">
    <property type="protein sequence ID" value="SFL10445.1"/>
    <property type="molecule type" value="Genomic_DNA"/>
</dbReference>
<dbReference type="NCBIfam" id="NF009316">
    <property type="entry name" value="PRK12674.1-5"/>
    <property type="match status" value="1"/>
</dbReference>
<feature type="region of interest" description="Disordered" evidence="1">
    <location>
        <begin position="109"/>
        <end position="128"/>
    </location>
</feature>
<protein>
    <submittedName>
        <fullName evidence="3">Multisubunit potassium/proton antiporter, PhaG subunit (TC 2.A.63.1.1)</fullName>
    </submittedName>
</protein>
<proteinExistence type="predicted"/>
<evidence type="ECO:0000256" key="1">
    <source>
        <dbReference type="SAM" id="MobiDB-lite"/>
    </source>
</evidence>
<keyword evidence="2" id="KW-1133">Transmembrane helix</keyword>
<dbReference type="RefSeq" id="WP_093324232.1">
    <property type="nucleotide sequence ID" value="NZ_FOSZ01000005.1"/>
</dbReference>